<dbReference type="SUPFAM" id="SSF46955">
    <property type="entry name" value="Putative DNA-binding domain"/>
    <property type="match status" value="1"/>
</dbReference>
<dbReference type="HOGENOM" id="CLU_167463_1_0_6"/>
<name>D4F530_EDWTA</name>
<protein>
    <submittedName>
        <fullName evidence="4">Excisionase-like protein</fullName>
    </submittedName>
</protein>
<evidence type="ECO:0000313" key="4">
    <source>
        <dbReference type="EMBL" id="EFE23132.1"/>
    </source>
</evidence>
<organism evidence="4 5">
    <name type="scientific">Edwardsiella tarda ATCC 23685</name>
    <dbReference type="NCBI Taxonomy" id="500638"/>
    <lineage>
        <taxon>Bacteria</taxon>
        <taxon>Pseudomonadati</taxon>
        <taxon>Pseudomonadota</taxon>
        <taxon>Gammaproteobacteria</taxon>
        <taxon>Enterobacterales</taxon>
        <taxon>Hafniaceae</taxon>
        <taxon>Edwardsiella</taxon>
    </lineage>
</organism>
<proteinExistence type="predicted"/>
<dbReference type="Gene3D" id="1.10.1660.20">
    <property type="match status" value="1"/>
</dbReference>
<dbReference type="InterPro" id="IPR012884">
    <property type="entry name" value="Excisionase-like"/>
</dbReference>
<dbReference type="Pfam" id="PF07825">
    <property type="entry name" value="Exc"/>
    <property type="match status" value="1"/>
</dbReference>
<accession>D4F530</accession>
<gene>
    <name evidence="4" type="ORF">EDWATA_01858</name>
</gene>
<keyword evidence="1" id="KW-0238">DNA-binding</keyword>
<evidence type="ECO:0000256" key="1">
    <source>
        <dbReference type="ARBA" id="ARBA00023125"/>
    </source>
</evidence>
<evidence type="ECO:0000259" key="3">
    <source>
        <dbReference type="Pfam" id="PF07825"/>
    </source>
</evidence>
<dbReference type="GO" id="GO:0006310">
    <property type="term" value="P:DNA recombination"/>
    <property type="evidence" value="ECO:0007669"/>
    <property type="project" value="UniProtKB-KW"/>
</dbReference>
<sequence length="73" mass="8879">MQKLLKLKEWNEQQPVKRCYGYILKAIKRGDIFPPPIKFGKEWCFEEKATYRMLTKRTSLMERINGETKKQRQ</sequence>
<keyword evidence="2" id="KW-0233">DNA recombination</keyword>
<evidence type="ECO:0000313" key="5">
    <source>
        <dbReference type="Proteomes" id="UP000003692"/>
    </source>
</evidence>
<dbReference type="Proteomes" id="UP000003692">
    <property type="component" value="Unassembled WGS sequence"/>
</dbReference>
<dbReference type="GO" id="GO:0003677">
    <property type="term" value="F:DNA binding"/>
    <property type="evidence" value="ECO:0007669"/>
    <property type="project" value="UniProtKB-KW"/>
</dbReference>
<dbReference type="AlphaFoldDB" id="D4F530"/>
<dbReference type="RefSeq" id="WP_005285573.1">
    <property type="nucleotide sequence ID" value="NZ_GG739633.1"/>
</dbReference>
<dbReference type="InterPro" id="IPR009061">
    <property type="entry name" value="DNA-bd_dom_put_sf"/>
</dbReference>
<dbReference type="EMBL" id="ADGK01000123">
    <property type="protein sequence ID" value="EFE23132.1"/>
    <property type="molecule type" value="Genomic_DNA"/>
</dbReference>
<evidence type="ECO:0000256" key="2">
    <source>
        <dbReference type="ARBA" id="ARBA00023172"/>
    </source>
</evidence>
<feature type="domain" description="Excisionase-like" evidence="3">
    <location>
        <begin position="5"/>
        <end position="65"/>
    </location>
</feature>
<reference evidence="4 5" key="1">
    <citation type="submission" date="2010-02" db="EMBL/GenBank/DDBJ databases">
        <authorList>
            <person name="Weinstock G."/>
            <person name="Sodergren E."/>
            <person name="Clifton S."/>
            <person name="Fulton L."/>
            <person name="Fulton B."/>
            <person name="Courtney L."/>
            <person name="Fronick C."/>
            <person name="Harrison M."/>
            <person name="Strong C."/>
            <person name="Farmer C."/>
            <person name="Delahaunty K."/>
            <person name="Markovic C."/>
            <person name="Hall O."/>
            <person name="Minx P."/>
            <person name="Tomlinson C."/>
            <person name="Mitreva M."/>
            <person name="Nelson J."/>
            <person name="Hou S."/>
            <person name="Wollam A."/>
            <person name="Pepin K.H."/>
            <person name="Johnson M."/>
            <person name="Bhonagiri V."/>
            <person name="Zhang X."/>
            <person name="Suruliraj S."/>
            <person name="Warren W."/>
            <person name="Chinwalla A."/>
            <person name="Mardis E.R."/>
            <person name="Wilson R.K."/>
        </authorList>
    </citation>
    <scope>NUCLEOTIDE SEQUENCE [LARGE SCALE GENOMIC DNA]</scope>
    <source>
        <strain evidence="4 5">ATCC 23685</strain>
    </source>
</reference>
<dbReference type="InterPro" id="IPR038137">
    <property type="entry name" value="Excisionase-like_sf"/>
</dbReference>
<comment type="caution">
    <text evidence="4">The sequence shown here is derived from an EMBL/GenBank/DDBJ whole genome shotgun (WGS) entry which is preliminary data.</text>
</comment>